<protein>
    <submittedName>
        <fullName evidence="3">Uncharacterized protein</fullName>
    </submittedName>
</protein>
<keyword evidence="2" id="KW-0472">Membrane</keyword>
<feature type="compositionally biased region" description="Basic and acidic residues" evidence="1">
    <location>
        <begin position="185"/>
        <end position="201"/>
    </location>
</feature>
<keyword evidence="2" id="KW-1133">Transmembrane helix</keyword>
<keyword evidence="4" id="KW-1185">Reference proteome</keyword>
<gene>
    <name evidence="3" type="ORF">PCOR1329_LOCUS38524</name>
</gene>
<reference evidence="3" key="1">
    <citation type="submission" date="2023-10" db="EMBL/GenBank/DDBJ databases">
        <authorList>
            <person name="Chen Y."/>
            <person name="Shah S."/>
            <person name="Dougan E. K."/>
            <person name="Thang M."/>
            <person name="Chan C."/>
        </authorList>
    </citation>
    <scope>NUCLEOTIDE SEQUENCE [LARGE SCALE GENOMIC DNA]</scope>
</reference>
<sequence>MPPKWRPKKVKILAKGAKMAKYFGEDTVGTRQVEVSLKLFDCGHFYLKQSLPGSGALPYQIVFEGRWTESDRGFKLKYHLRYTGQTGKSTEVDSAVQALPPNQESMLAAGEAELKSQLNGLVPAIAGEDQWARVEIYREPDVVEDVKARFNDEALDPPSWKDPTPRIRPRAIRPPEDNVPARAAETAEARVSKEEHEEVSHEPAAGRTAAHGGAAAAAELGKDEEPMWPLLVGLAFFVLLFAAFTWLNWEEGRAAEASSKDEW</sequence>
<proteinExistence type="predicted"/>
<accession>A0ABN9TF44</accession>
<name>A0ABN9TF44_9DINO</name>
<keyword evidence="2" id="KW-0812">Transmembrane</keyword>
<evidence type="ECO:0000256" key="2">
    <source>
        <dbReference type="SAM" id="Phobius"/>
    </source>
</evidence>
<feature type="transmembrane region" description="Helical" evidence="2">
    <location>
        <begin position="230"/>
        <end position="249"/>
    </location>
</feature>
<feature type="region of interest" description="Disordered" evidence="1">
    <location>
        <begin position="149"/>
        <end position="217"/>
    </location>
</feature>
<dbReference type="EMBL" id="CAUYUJ010014664">
    <property type="protein sequence ID" value="CAK0844439.1"/>
    <property type="molecule type" value="Genomic_DNA"/>
</dbReference>
<evidence type="ECO:0000313" key="3">
    <source>
        <dbReference type="EMBL" id="CAK0844439.1"/>
    </source>
</evidence>
<dbReference type="Proteomes" id="UP001189429">
    <property type="component" value="Unassembled WGS sequence"/>
</dbReference>
<comment type="caution">
    <text evidence="3">The sequence shown here is derived from an EMBL/GenBank/DDBJ whole genome shotgun (WGS) entry which is preliminary data.</text>
</comment>
<feature type="compositionally biased region" description="Low complexity" evidence="1">
    <location>
        <begin position="205"/>
        <end position="217"/>
    </location>
</feature>
<organism evidence="3 4">
    <name type="scientific">Prorocentrum cordatum</name>
    <dbReference type="NCBI Taxonomy" id="2364126"/>
    <lineage>
        <taxon>Eukaryota</taxon>
        <taxon>Sar</taxon>
        <taxon>Alveolata</taxon>
        <taxon>Dinophyceae</taxon>
        <taxon>Prorocentrales</taxon>
        <taxon>Prorocentraceae</taxon>
        <taxon>Prorocentrum</taxon>
    </lineage>
</organism>
<evidence type="ECO:0000313" key="4">
    <source>
        <dbReference type="Proteomes" id="UP001189429"/>
    </source>
</evidence>
<evidence type="ECO:0000256" key="1">
    <source>
        <dbReference type="SAM" id="MobiDB-lite"/>
    </source>
</evidence>